<sequence>MSNLLMSLILSGFLNEIMSCVLSSLQITDLLSVFYGQPTPLNQVQAPLREFLGRRVLNGAECTPDNVRSSVEDLVESMETEIADTVVSVQQTVKCQICPPPPTNQL</sequence>
<evidence type="ECO:0000256" key="1">
    <source>
        <dbReference type="SAM" id="SignalP"/>
    </source>
</evidence>
<dbReference type="EMBL" id="JAIWYP010000007">
    <property type="protein sequence ID" value="KAH3794237.1"/>
    <property type="molecule type" value="Genomic_DNA"/>
</dbReference>
<protein>
    <submittedName>
        <fullName evidence="2">Uncharacterized protein</fullName>
    </submittedName>
</protein>
<reference evidence="2" key="1">
    <citation type="journal article" date="2019" name="bioRxiv">
        <title>The Genome of the Zebra Mussel, Dreissena polymorpha: A Resource for Invasive Species Research.</title>
        <authorList>
            <person name="McCartney M.A."/>
            <person name="Auch B."/>
            <person name="Kono T."/>
            <person name="Mallez S."/>
            <person name="Zhang Y."/>
            <person name="Obille A."/>
            <person name="Becker A."/>
            <person name="Abrahante J.E."/>
            <person name="Garbe J."/>
            <person name="Badalamenti J.P."/>
            <person name="Herman A."/>
            <person name="Mangelson H."/>
            <person name="Liachko I."/>
            <person name="Sullivan S."/>
            <person name="Sone E.D."/>
            <person name="Koren S."/>
            <person name="Silverstein K.A.T."/>
            <person name="Beckman K.B."/>
            <person name="Gohl D.M."/>
        </authorList>
    </citation>
    <scope>NUCLEOTIDE SEQUENCE</scope>
    <source>
        <strain evidence="2">Duluth1</strain>
        <tissue evidence="2">Whole animal</tissue>
    </source>
</reference>
<feature type="chain" id="PRO_5039381231" evidence="1">
    <location>
        <begin position="20"/>
        <end position="106"/>
    </location>
</feature>
<accession>A0A9D4FEB1</accession>
<comment type="caution">
    <text evidence="2">The sequence shown here is derived from an EMBL/GenBank/DDBJ whole genome shotgun (WGS) entry which is preliminary data.</text>
</comment>
<keyword evidence="1" id="KW-0732">Signal</keyword>
<keyword evidence="3" id="KW-1185">Reference proteome</keyword>
<gene>
    <name evidence="2" type="ORF">DPMN_147768</name>
</gene>
<reference evidence="2" key="2">
    <citation type="submission" date="2020-11" db="EMBL/GenBank/DDBJ databases">
        <authorList>
            <person name="McCartney M.A."/>
            <person name="Auch B."/>
            <person name="Kono T."/>
            <person name="Mallez S."/>
            <person name="Becker A."/>
            <person name="Gohl D.M."/>
            <person name="Silverstein K.A.T."/>
            <person name="Koren S."/>
            <person name="Bechman K.B."/>
            <person name="Herman A."/>
            <person name="Abrahante J.E."/>
            <person name="Garbe J."/>
        </authorList>
    </citation>
    <scope>NUCLEOTIDE SEQUENCE</scope>
    <source>
        <strain evidence="2">Duluth1</strain>
        <tissue evidence="2">Whole animal</tissue>
    </source>
</reference>
<dbReference type="Proteomes" id="UP000828390">
    <property type="component" value="Unassembled WGS sequence"/>
</dbReference>
<proteinExistence type="predicted"/>
<name>A0A9D4FEB1_DREPO</name>
<evidence type="ECO:0000313" key="2">
    <source>
        <dbReference type="EMBL" id="KAH3794237.1"/>
    </source>
</evidence>
<evidence type="ECO:0000313" key="3">
    <source>
        <dbReference type="Proteomes" id="UP000828390"/>
    </source>
</evidence>
<feature type="signal peptide" evidence="1">
    <location>
        <begin position="1"/>
        <end position="19"/>
    </location>
</feature>
<organism evidence="2 3">
    <name type="scientific">Dreissena polymorpha</name>
    <name type="common">Zebra mussel</name>
    <name type="synonym">Mytilus polymorpha</name>
    <dbReference type="NCBI Taxonomy" id="45954"/>
    <lineage>
        <taxon>Eukaryota</taxon>
        <taxon>Metazoa</taxon>
        <taxon>Spiralia</taxon>
        <taxon>Lophotrochozoa</taxon>
        <taxon>Mollusca</taxon>
        <taxon>Bivalvia</taxon>
        <taxon>Autobranchia</taxon>
        <taxon>Heteroconchia</taxon>
        <taxon>Euheterodonta</taxon>
        <taxon>Imparidentia</taxon>
        <taxon>Neoheterodontei</taxon>
        <taxon>Myida</taxon>
        <taxon>Dreissenoidea</taxon>
        <taxon>Dreissenidae</taxon>
        <taxon>Dreissena</taxon>
    </lineage>
</organism>
<dbReference type="AlphaFoldDB" id="A0A9D4FEB1"/>